<feature type="region of interest" description="Disordered" evidence="1">
    <location>
        <begin position="138"/>
        <end position="159"/>
    </location>
</feature>
<evidence type="ECO:0000256" key="1">
    <source>
        <dbReference type="SAM" id="MobiDB-lite"/>
    </source>
</evidence>
<gene>
    <name evidence="3" type="ORF">ACFYG5_01840</name>
</gene>
<reference evidence="3" key="1">
    <citation type="submission" date="2024-10" db="EMBL/GenBank/DDBJ databases">
        <authorList>
            <person name="Lesea H.P."/>
            <person name="Kuehl J.V."/>
            <person name="Chandonia J.-M."/>
        </authorList>
    </citation>
    <scope>NUCLEOTIDE SEQUENCE</scope>
    <source>
        <strain evidence="3">FW102-FHT14D07</strain>
    </source>
</reference>
<evidence type="ECO:0000256" key="2">
    <source>
        <dbReference type="SAM" id="SignalP"/>
    </source>
</evidence>
<dbReference type="AlphaFoldDB" id="A0AB74URK0"/>
<feature type="signal peptide" evidence="2">
    <location>
        <begin position="1"/>
        <end position="25"/>
    </location>
</feature>
<keyword evidence="2" id="KW-0732">Signal</keyword>
<protein>
    <submittedName>
        <fullName evidence="3">Uncharacterized protein</fullName>
    </submittedName>
</protein>
<name>A0AB74URK0_9GAMM</name>
<organism evidence="3">
    <name type="scientific">Rhodanobacter sp. FW102-FHT14D07</name>
    <dbReference type="NCBI Taxonomy" id="3351462"/>
    <lineage>
        <taxon>Bacteria</taxon>
        <taxon>Pseudomonadati</taxon>
        <taxon>Pseudomonadota</taxon>
        <taxon>Gammaproteobacteria</taxon>
        <taxon>Lysobacterales</taxon>
        <taxon>Rhodanobacteraceae</taxon>
        <taxon>Rhodanobacter</taxon>
    </lineage>
</organism>
<proteinExistence type="predicted"/>
<dbReference type="RefSeq" id="WP_395119905.1">
    <property type="nucleotide sequence ID" value="NZ_CP170721.1"/>
</dbReference>
<feature type="chain" id="PRO_5044496682" evidence="2">
    <location>
        <begin position="26"/>
        <end position="159"/>
    </location>
</feature>
<accession>A0AB74URK0</accession>
<evidence type="ECO:0000313" key="3">
    <source>
        <dbReference type="EMBL" id="XIA18907.1"/>
    </source>
</evidence>
<dbReference type="EMBL" id="CP170721">
    <property type="protein sequence ID" value="XIA18907.1"/>
    <property type="molecule type" value="Genomic_DNA"/>
</dbReference>
<sequence>MKASRSTHLSLLAAFFVCVSAEAVAASPSALHADVLLGCYAQEPNGPITMRVNREDGHYSLVAIHNDGSTEKSFPLYSREVKEGKAQDAEKIDALISDKLGVIAILKSKNGVPINTTSPGSDVYFYAPQVGGPLFKRTCPKVGDHDRTSRPSGPRSATG</sequence>